<protein>
    <submittedName>
        <fullName evidence="3">Amidohydrolase</fullName>
    </submittedName>
</protein>
<dbReference type="EMBL" id="NEVS01000001">
    <property type="protein sequence ID" value="OZI66550.1"/>
    <property type="molecule type" value="Genomic_DNA"/>
</dbReference>
<keyword evidence="3" id="KW-0378">Hydrolase</keyword>
<dbReference type="Gene3D" id="3.20.20.140">
    <property type="entry name" value="Metal-dependent hydrolases"/>
    <property type="match status" value="1"/>
</dbReference>
<keyword evidence="1" id="KW-0456">Lyase</keyword>
<dbReference type="InterPro" id="IPR032466">
    <property type="entry name" value="Metal_Hydrolase"/>
</dbReference>
<accession>A0A261UZ43</accession>
<feature type="domain" description="Amidohydrolase-related" evidence="2">
    <location>
        <begin position="75"/>
        <end position="283"/>
    </location>
</feature>
<evidence type="ECO:0000313" key="4">
    <source>
        <dbReference type="Proteomes" id="UP000215767"/>
    </source>
</evidence>
<dbReference type="GO" id="GO:0016831">
    <property type="term" value="F:carboxy-lyase activity"/>
    <property type="evidence" value="ECO:0007669"/>
    <property type="project" value="InterPro"/>
</dbReference>
<dbReference type="PANTHER" id="PTHR21240:SF19">
    <property type="entry name" value="CATALYTIC_ HYDROLASE"/>
    <property type="match status" value="1"/>
</dbReference>
<reference evidence="4" key="1">
    <citation type="submission" date="2017-05" db="EMBL/GenBank/DDBJ databases">
        <title>Complete and WGS of Bordetella genogroups.</title>
        <authorList>
            <person name="Spilker T."/>
            <person name="Lipuma J."/>
        </authorList>
    </citation>
    <scope>NUCLEOTIDE SEQUENCE [LARGE SCALE GENOMIC DNA]</scope>
    <source>
        <strain evidence="4">AU8856</strain>
    </source>
</reference>
<dbReference type="OrthoDB" id="1407586at2"/>
<dbReference type="Proteomes" id="UP000215767">
    <property type="component" value="Unassembled WGS sequence"/>
</dbReference>
<dbReference type="InterPro" id="IPR032465">
    <property type="entry name" value="ACMSD"/>
</dbReference>
<keyword evidence="4" id="KW-1185">Reference proteome</keyword>
<dbReference type="SUPFAM" id="SSF51556">
    <property type="entry name" value="Metallo-dependent hydrolases"/>
    <property type="match status" value="1"/>
</dbReference>
<dbReference type="PANTHER" id="PTHR21240">
    <property type="entry name" value="2-AMINO-3-CARBOXYLMUCONATE-6-SEMIALDEHYDE DECARBOXYLASE"/>
    <property type="match status" value="1"/>
</dbReference>
<name>A0A261UZ43_9BORD</name>
<evidence type="ECO:0000259" key="2">
    <source>
        <dbReference type="Pfam" id="PF04909"/>
    </source>
</evidence>
<organism evidence="3 4">
    <name type="scientific">Bordetella genomosp. 11</name>
    <dbReference type="NCBI Taxonomy" id="1416808"/>
    <lineage>
        <taxon>Bacteria</taxon>
        <taxon>Pseudomonadati</taxon>
        <taxon>Pseudomonadota</taxon>
        <taxon>Betaproteobacteria</taxon>
        <taxon>Burkholderiales</taxon>
        <taxon>Alcaligenaceae</taxon>
        <taxon>Bordetella</taxon>
    </lineage>
</organism>
<comment type="caution">
    <text evidence="3">The sequence shown here is derived from an EMBL/GenBank/DDBJ whole genome shotgun (WGS) entry which is preliminary data.</text>
</comment>
<dbReference type="GO" id="GO:0016787">
    <property type="term" value="F:hydrolase activity"/>
    <property type="evidence" value="ECO:0007669"/>
    <property type="project" value="UniProtKB-KW"/>
</dbReference>
<evidence type="ECO:0000313" key="3">
    <source>
        <dbReference type="EMBL" id="OZI66550.1"/>
    </source>
</evidence>
<dbReference type="InterPro" id="IPR006680">
    <property type="entry name" value="Amidohydro-rel"/>
</dbReference>
<evidence type="ECO:0000256" key="1">
    <source>
        <dbReference type="ARBA" id="ARBA00023239"/>
    </source>
</evidence>
<dbReference type="Pfam" id="PF04909">
    <property type="entry name" value="Amidohydro_2"/>
    <property type="match status" value="1"/>
</dbReference>
<sequence length="288" mass="32461">MFVDFSSRPPAPGFEGRAPHLSNYRRVYGSSEAQVDRETGPDALRDYLDTYERLDARAVVLKARDLGSTFGFKIANETVAAFCREHGPRYIGFAGVDPHRGMAAVREFDHAVRELGLRGLNVQGFELGLDIDDRLLYPLYAKCVELAVPVNIHCGTNFSTHASMYHGHPQALDRVLRDFPELRVCASPPGWPWVNELIAVAWRHPNLWIGTLAIRPRLMTTPHSGYEPLLQYGKTILKHRMIFGTAFPMMPVPRTLDEFAALPLPEDIRQRWLCDNAAEFLGLDAPRP</sequence>
<gene>
    <name evidence="3" type="ORF">CAL28_02110</name>
</gene>
<dbReference type="AlphaFoldDB" id="A0A261UZ43"/>
<proteinExistence type="predicted"/>
<dbReference type="RefSeq" id="WP_094839757.1">
    <property type="nucleotide sequence ID" value="NZ_NEVS01000001.1"/>
</dbReference>